<dbReference type="EMBL" id="CP010777">
    <property type="protein sequence ID" value="AKQ46056.1"/>
    <property type="molecule type" value="Genomic_DNA"/>
</dbReference>
<dbReference type="RefSeq" id="WP_048920992.1">
    <property type="nucleotide sequence ID" value="NZ_CP010777.1"/>
</dbReference>
<feature type="transmembrane region" description="Helical" evidence="1">
    <location>
        <begin position="84"/>
        <end position="105"/>
    </location>
</feature>
<feature type="transmembrane region" description="Helical" evidence="1">
    <location>
        <begin position="18"/>
        <end position="39"/>
    </location>
</feature>
<keyword evidence="1" id="KW-0812">Transmembrane</keyword>
<sequence>METEAVLGNNKNLKKAKALYRAILYLTAFTILMALLLPALKLEGTIRDLTISLPALLAVFITPVGFFFLIKSYRAKEPYKKQKLLYLVGYGFFITLFVLFTYAVAVDIAKLL</sequence>
<feature type="transmembrane region" description="Helical" evidence="1">
    <location>
        <begin position="51"/>
        <end position="72"/>
    </location>
</feature>
<evidence type="ECO:0000256" key="1">
    <source>
        <dbReference type="SAM" id="Phobius"/>
    </source>
</evidence>
<dbReference type="AlphaFoldDB" id="A0A0H4W6K3"/>
<dbReference type="Proteomes" id="UP000036458">
    <property type="component" value="Chromosome"/>
</dbReference>
<keyword evidence="1" id="KW-1133">Transmembrane helix</keyword>
<keyword evidence="1" id="KW-0472">Membrane</keyword>
<name>A0A0H4W6K3_9BACT</name>
<dbReference type="KEGG" id="ruf:TH63_11045"/>
<reference evidence="2 3" key="1">
    <citation type="submission" date="2015-01" db="EMBL/GenBank/DDBJ databases">
        <title>Rufibacter sp./DG31D/ whole genome sequencing.</title>
        <authorList>
            <person name="Kim M.K."/>
            <person name="Srinivasan S."/>
            <person name="Lee J.-J."/>
        </authorList>
    </citation>
    <scope>NUCLEOTIDE SEQUENCE [LARGE SCALE GENOMIC DNA]</scope>
    <source>
        <strain evidence="2 3">DG31D</strain>
    </source>
</reference>
<gene>
    <name evidence="2" type="ORF">TH63_11045</name>
</gene>
<dbReference type="STRING" id="1379910.TH63_11045"/>
<accession>A0A0H4W6K3</accession>
<keyword evidence="3" id="KW-1185">Reference proteome</keyword>
<proteinExistence type="predicted"/>
<evidence type="ECO:0000313" key="3">
    <source>
        <dbReference type="Proteomes" id="UP000036458"/>
    </source>
</evidence>
<evidence type="ECO:0000313" key="2">
    <source>
        <dbReference type="EMBL" id="AKQ46056.1"/>
    </source>
</evidence>
<dbReference type="PATRIC" id="fig|1379910.4.peg.2400"/>
<organism evidence="2 3">
    <name type="scientific">Rufibacter radiotolerans</name>
    <dbReference type="NCBI Taxonomy" id="1379910"/>
    <lineage>
        <taxon>Bacteria</taxon>
        <taxon>Pseudomonadati</taxon>
        <taxon>Bacteroidota</taxon>
        <taxon>Cytophagia</taxon>
        <taxon>Cytophagales</taxon>
        <taxon>Hymenobacteraceae</taxon>
        <taxon>Rufibacter</taxon>
    </lineage>
</organism>
<protein>
    <submittedName>
        <fullName evidence="2">Uncharacterized protein</fullName>
    </submittedName>
</protein>